<sequence length="106" mass="11712">MRFATIITYALAVTTGAAMSLSDMVSDVQHLTSLAHDATDLIMSINNTNAPQKGPLLINKMTKIRTVTEQDVAALSKMRSFETRQECLDAENPRTAMRPSIDARTW</sequence>
<keyword evidence="1" id="KW-0732">Signal</keyword>
<dbReference type="AlphaFoldDB" id="A0A0M8PBW0"/>
<protein>
    <recommendedName>
        <fullName evidence="4">Fungal N-terminal domain-containing protein</fullName>
    </recommendedName>
</protein>
<dbReference type="EMBL" id="LHQQ01000052">
    <property type="protein sequence ID" value="KOS44941.1"/>
    <property type="molecule type" value="Genomic_DNA"/>
</dbReference>
<name>A0A0M8PBW0_9EURO</name>
<organism evidence="2 3">
    <name type="scientific">Penicillium nordicum</name>
    <dbReference type="NCBI Taxonomy" id="229535"/>
    <lineage>
        <taxon>Eukaryota</taxon>
        <taxon>Fungi</taxon>
        <taxon>Dikarya</taxon>
        <taxon>Ascomycota</taxon>
        <taxon>Pezizomycotina</taxon>
        <taxon>Eurotiomycetes</taxon>
        <taxon>Eurotiomycetidae</taxon>
        <taxon>Eurotiales</taxon>
        <taxon>Aspergillaceae</taxon>
        <taxon>Penicillium</taxon>
    </lineage>
</organism>
<accession>A0A0M8PBW0</accession>
<dbReference type="Proteomes" id="UP000037696">
    <property type="component" value="Unassembled WGS sequence"/>
</dbReference>
<reference evidence="2 3" key="1">
    <citation type="submission" date="2015-08" db="EMBL/GenBank/DDBJ databases">
        <title>Genome sequencing of Penicillium nordicum.</title>
        <authorList>
            <person name="Nguyen H.D."/>
            <person name="Seifert K.A."/>
        </authorList>
    </citation>
    <scope>NUCLEOTIDE SEQUENCE [LARGE SCALE GENOMIC DNA]</scope>
    <source>
        <strain evidence="2 3">DAOMC 185683</strain>
    </source>
</reference>
<evidence type="ECO:0000256" key="1">
    <source>
        <dbReference type="SAM" id="SignalP"/>
    </source>
</evidence>
<comment type="caution">
    <text evidence="2">The sequence shown here is derived from an EMBL/GenBank/DDBJ whole genome shotgun (WGS) entry which is preliminary data.</text>
</comment>
<evidence type="ECO:0008006" key="4">
    <source>
        <dbReference type="Google" id="ProtNLM"/>
    </source>
</evidence>
<gene>
    <name evidence="2" type="ORF">ACN38_g4131</name>
</gene>
<evidence type="ECO:0000313" key="2">
    <source>
        <dbReference type="EMBL" id="KOS44941.1"/>
    </source>
</evidence>
<feature type="chain" id="PRO_5005819637" description="Fungal N-terminal domain-containing protein" evidence="1">
    <location>
        <begin position="19"/>
        <end position="106"/>
    </location>
</feature>
<keyword evidence="3" id="KW-1185">Reference proteome</keyword>
<proteinExistence type="predicted"/>
<evidence type="ECO:0000313" key="3">
    <source>
        <dbReference type="Proteomes" id="UP000037696"/>
    </source>
</evidence>
<feature type="signal peptide" evidence="1">
    <location>
        <begin position="1"/>
        <end position="18"/>
    </location>
</feature>